<comment type="caution">
    <text evidence="1">The sequence shown here is derived from an EMBL/GenBank/DDBJ whole genome shotgun (WGS) entry which is preliminary data.</text>
</comment>
<dbReference type="Proteomes" id="UP000024635">
    <property type="component" value="Unassembled WGS sequence"/>
</dbReference>
<dbReference type="InterPro" id="IPR042099">
    <property type="entry name" value="ANL_N_sf"/>
</dbReference>
<keyword evidence="2" id="KW-1185">Reference proteome</keyword>
<name>A0A016SGJ2_9BILA</name>
<dbReference type="AlphaFoldDB" id="A0A016SGJ2"/>
<dbReference type="STRING" id="53326.A0A016SGJ2"/>
<evidence type="ECO:0000313" key="2">
    <source>
        <dbReference type="Proteomes" id="UP000024635"/>
    </source>
</evidence>
<gene>
    <name evidence="1" type="primary">Acey_s0227.g2816</name>
    <name evidence="1" type="ORF">Y032_0227g2816</name>
</gene>
<sequence>MTTTSSHNSDIDVVSEIHTHSTAGRIAFIEGDEYNEAITFDRLHHAALAVSNYLSCLYLKDVQTSVFLANRWEMIAFYLGVRLFGGSVRILDYSADEEQLAMAFGGSKIVLCEGTDIMKVFRGTLEKHVKLITLETEQQPYNATSMDDVLRIRINRTLPQHKIVFPQRTAR</sequence>
<evidence type="ECO:0008006" key="3">
    <source>
        <dbReference type="Google" id="ProtNLM"/>
    </source>
</evidence>
<proteinExistence type="predicted"/>
<dbReference type="SUPFAM" id="SSF56801">
    <property type="entry name" value="Acetyl-CoA synthetase-like"/>
    <property type="match status" value="1"/>
</dbReference>
<reference evidence="2" key="1">
    <citation type="journal article" date="2015" name="Nat. Genet.">
        <title>The genome and transcriptome of the zoonotic hookworm Ancylostoma ceylanicum identify infection-specific gene families.</title>
        <authorList>
            <person name="Schwarz E.M."/>
            <person name="Hu Y."/>
            <person name="Antoshechkin I."/>
            <person name="Miller M.M."/>
            <person name="Sternberg P.W."/>
            <person name="Aroian R.V."/>
        </authorList>
    </citation>
    <scope>NUCLEOTIDE SEQUENCE</scope>
    <source>
        <strain evidence="2">HY135</strain>
    </source>
</reference>
<dbReference type="EMBL" id="JARK01001563">
    <property type="protein sequence ID" value="EYB89833.1"/>
    <property type="molecule type" value="Genomic_DNA"/>
</dbReference>
<dbReference type="OrthoDB" id="5781193at2759"/>
<dbReference type="Gene3D" id="3.40.50.12780">
    <property type="entry name" value="N-terminal domain of ligase-like"/>
    <property type="match status" value="1"/>
</dbReference>
<evidence type="ECO:0000313" key="1">
    <source>
        <dbReference type="EMBL" id="EYB89833.1"/>
    </source>
</evidence>
<organism evidence="1 2">
    <name type="scientific">Ancylostoma ceylanicum</name>
    <dbReference type="NCBI Taxonomy" id="53326"/>
    <lineage>
        <taxon>Eukaryota</taxon>
        <taxon>Metazoa</taxon>
        <taxon>Ecdysozoa</taxon>
        <taxon>Nematoda</taxon>
        <taxon>Chromadorea</taxon>
        <taxon>Rhabditida</taxon>
        <taxon>Rhabditina</taxon>
        <taxon>Rhabditomorpha</taxon>
        <taxon>Strongyloidea</taxon>
        <taxon>Ancylostomatidae</taxon>
        <taxon>Ancylostomatinae</taxon>
        <taxon>Ancylostoma</taxon>
    </lineage>
</organism>
<accession>A0A016SGJ2</accession>
<protein>
    <recommendedName>
        <fullName evidence="3">AMP-dependent synthetase/ligase domain-containing protein</fullName>
    </recommendedName>
</protein>